<dbReference type="PROSITE" id="PS00108">
    <property type="entry name" value="PROTEIN_KINASE_ST"/>
    <property type="match status" value="1"/>
</dbReference>
<proteinExistence type="predicted"/>
<evidence type="ECO:0000256" key="9">
    <source>
        <dbReference type="ARBA" id="ARBA00048679"/>
    </source>
</evidence>
<gene>
    <name evidence="15" type="ORF">VFPPC_00371</name>
</gene>
<dbReference type="Proteomes" id="UP000078397">
    <property type="component" value="Unassembled WGS sequence"/>
</dbReference>
<dbReference type="GO" id="GO:0045945">
    <property type="term" value="P:positive regulation of transcription by RNA polymerase III"/>
    <property type="evidence" value="ECO:0007669"/>
    <property type="project" value="EnsemblFungi"/>
</dbReference>
<evidence type="ECO:0000256" key="4">
    <source>
        <dbReference type="ARBA" id="ARBA00022679"/>
    </source>
</evidence>
<dbReference type="GO" id="GO:0045943">
    <property type="term" value="P:positive regulation of transcription by RNA polymerase I"/>
    <property type="evidence" value="ECO:0007669"/>
    <property type="project" value="EnsemblFungi"/>
</dbReference>
<evidence type="ECO:0000313" key="15">
    <source>
        <dbReference type="EMBL" id="OAQ72379.1"/>
    </source>
</evidence>
<feature type="region of interest" description="Disordered" evidence="11">
    <location>
        <begin position="258"/>
        <end position="312"/>
    </location>
</feature>
<feature type="domain" description="AGC-kinase C-terminal" evidence="14">
    <location>
        <begin position="762"/>
        <end position="845"/>
    </location>
</feature>
<keyword evidence="7 10" id="KW-0067">ATP-binding</keyword>
<keyword evidence="2" id="KW-0723">Serine/threonine-protein kinase</keyword>
<evidence type="ECO:0000259" key="14">
    <source>
        <dbReference type="PROSITE" id="PS51285"/>
    </source>
</evidence>
<evidence type="ECO:0000256" key="5">
    <source>
        <dbReference type="ARBA" id="ARBA00022741"/>
    </source>
</evidence>
<dbReference type="GO" id="GO:0090153">
    <property type="term" value="P:regulation of sphingolipid biosynthetic process"/>
    <property type="evidence" value="ECO:0007669"/>
    <property type="project" value="EnsemblFungi"/>
</dbReference>
<dbReference type="GO" id="GO:0106310">
    <property type="term" value="F:protein serine kinase activity"/>
    <property type="evidence" value="ECO:0007669"/>
    <property type="project" value="RHEA"/>
</dbReference>
<dbReference type="SUPFAM" id="SSF49562">
    <property type="entry name" value="C2 domain (Calcium/lipid-binding domain, CaLB)"/>
    <property type="match status" value="1"/>
</dbReference>
<dbReference type="Gene3D" id="1.10.510.10">
    <property type="entry name" value="Transferase(Phosphotransferase) domain 1"/>
    <property type="match status" value="1"/>
</dbReference>
<name>A0A179G5C8_METCM</name>
<dbReference type="EC" id="2.7.11.1" evidence="1"/>
<organism evidence="15 16">
    <name type="scientific">Pochonia chlamydosporia 170</name>
    <dbReference type="NCBI Taxonomy" id="1380566"/>
    <lineage>
        <taxon>Eukaryota</taxon>
        <taxon>Fungi</taxon>
        <taxon>Dikarya</taxon>
        <taxon>Ascomycota</taxon>
        <taxon>Pezizomycotina</taxon>
        <taxon>Sordariomycetes</taxon>
        <taxon>Hypocreomycetidae</taxon>
        <taxon>Hypocreales</taxon>
        <taxon>Clavicipitaceae</taxon>
        <taxon>Pochonia</taxon>
    </lineage>
</organism>
<evidence type="ECO:0000256" key="11">
    <source>
        <dbReference type="SAM" id="MobiDB-lite"/>
    </source>
</evidence>
<feature type="region of interest" description="Disordered" evidence="11">
    <location>
        <begin position="131"/>
        <end position="244"/>
    </location>
</feature>
<dbReference type="GO" id="GO:1904828">
    <property type="term" value="P:positive regulation of hydrogen sulfide biosynthetic process"/>
    <property type="evidence" value="ECO:0007669"/>
    <property type="project" value="EnsemblFungi"/>
</dbReference>
<dbReference type="InterPro" id="IPR017892">
    <property type="entry name" value="Pkinase_C"/>
</dbReference>
<dbReference type="STRING" id="1380566.A0A179G5C8"/>
<dbReference type="PANTHER" id="PTHR24351">
    <property type="entry name" value="RIBOSOMAL PROTEIN S6 KINASE"/>
    <property type="match status" value="1"/>
</dbReference>
<dbReference type="SMART" id="SM00220">
    <property type="entry name" value="S_TKc"/>
    <property type="match status" value="1"/>
</dbReference>
<comment type="caution">
    <text evidence="15">The sequence shown here is derived from an EMBL/GenBank/DDBJ whole genome shotgun (WGS) entry which is preliminary data.</text>
</comment>
<feature type="region of interest" description="Disordered" evidence="11">
    <location>
        <begin position="345"/>
        <end position="408"/>
    </location>
</feature>
<dbReference type="AlphaFoldDB" id="A0A179G5C8"/>
<sequence>MPGVDPSSTRTAATDEDGADHIGSDTPRSGVATPQPDLHDKRLPGIMSYFSQVRQDPSANESSACASSVPLVSPSSGSPPLFLDQPSQLPVQNDCPASSEKRPRCQSSSKKSLRCSRRISDCHLPMRLDKLDSTSSHIIPPTVISHSYPTPPSSQPSYSETSSCKGRNFENGATARTTSKRSSRIHEGRDGIGSLAPPVSTQPETVGAELVSPATSQIPPQSSSSSSSTSKTSPNLSQTSAPSKWFSLEGLKELTRGVIFKSGPPTPTRALSAAHSHSDGRDTPGRTSNDGAESGSGTQTPRTAGVQPPAQKGKLTIKIAEARGLRKCRDPYVVAVFQRSELISGGPRPVEEEETLSATPSGLGGIPIQRQGSDSGRPPMAIPMRSRQSSNTSIHDYNTFRNRTLRTPSSNPKWDAEAVFDVVDTDMLVDISVYDHSATGEEFLGHVDFQARKDGDSPVRGWFTLRGHADTVAENAPTGELYVEAFYQRSEKKHFGPSDFEILKLIGKGTFGQVYQVRKRDTQRIYAMKVLQKKVIVQKKEVAHTVGERNILVRTATTDSPFIVGLKFSFQTPSELYLVTDYMSGGELFWHLQKEGRFDERRAKFYIAELILAIQHLHNNDIVYRDLKPENILLDANGHIALCDFGLSKANLTKNDTTNTFCGTTEYLAPEVLLDESGYTKMVDFWSLGVLVFEMCCGWSPFYAEDTQQMYKNIAFGKVRFPRDTLSQEGRNFVKGLLNRNPKHRLGATDDAEELKRHPFFADIDWDILAKKLITPPFKPKLKSETDVSYFDPEFTTALEQNGSLNERAAALARGYAASTPLSPSVQANFQGFTFVDESALDDHMRDRFRNDDEEMDDAQVQHDEDDWDNLDDIDTRKANRMSGIVKTSTTDEHMVGGAHFDV</sequence>
<dbReference type="OrthoDB" id="63267at2759"/>
<dbReference type="PROSITE" id="PS00107">
    <property type="entry name" value="PROTEIN_KINASE_ATP"/>
    <property type="match status" value="1"/>
</dbReference>
<dbReference type="Pfam" id="PF00168">
    <property type="entry name" value="C2"/>
    <property type="match status" value="1"/>
</dbReference>
<evidence type="ECO:0000256" key="3">
    <source>
        <dbReference type="ARBA" id="ARBA00022553"/>
    </source>
</evidence>
<dbReference type="GO" id="GO:1901494">
    <property type="term" value="P:regulation of cysteine metabolic process"/>
    <property type="evidence" value="ECO:0007669"/>
    <property type="project" value="EnsemblFungi"/>
</dbReference>
<dbReference type="GO" id="GO:0047484">
    <property type="term" value="P:regulation of response to osmotic stress"/>
    <property type="evidence" value="ECO:0007669"/>
    <property type="project" value="EnsemblFungi"/>
</dbReference>
<feature type="binding site" evidence="10">
    <location>
        <position position="529"/>
    </location>
    <ligand>
        <name>ATP</name>
        <dbReference type="ChEBI" id="CHEBI:30616"/>
    </ligand>
</feature>
<feature type="compositionally biased region" description="Polar residues" evidence="11">
    <location>
        <begin position="285"/>
        <end position="302"/>
    </location>
</feature>
<dbReference type="FunFam" id="1.10.510.10:FF:000008">
    <property type="entry name" value="Non-specific serine/threonine protein kinase"/>
    <property type="match status" value="1"/>
</dbReference>
<dbReference type="InterPro" id="IPR011009">
    <property type="entry name" value="Kinase-like_dom_sf"/>
</dbReference>
<reference evidence="15 16" key="1">
    <citation type="journal article" date="2016" name="PLoS Pathog.">
        <title>Biosynthesis of antibiotic leucinostatins in bio-control fungus Purpureocillium lilacinum and their inhibition on phytophthora revealed by genome mining.</title>
        <authorList>
            <person name="Wang G."/>
            <person name="Liu Z."/>
            <person name="Lin R."/>
            <person name="Li E."/>
            <person name="Mao Z."/>
            <person name="Ling J."/>
            <person name="Yang Y."/>
            <person name="Yin W.B."/>
            <person name="Xie B."/>
        </authorList>
    </citation>
    <scope>NUCLEOTIDE SEQUENCE [LARGE SCALE GENOMIC DNA]</scope>
    <source>
        <strain evidence="15">170</strain>
    </source>
</reference>
<feature type="domain" description="Protein kinase" evidence="13">
    <location>
        <begin position="500"/>
        <end position="761"/>
    </location>
</feature>
<evidence type="ECO:0000256" key="2">
    <source>
        <dbReference type="ARBA" id="ARBA00022527"/>
    </source>
</evidence>
<evidence type="ECO:0000256" key="7">
    <source>
        <dbReference type="ARBA" id="ARBA00022840"/>
    </source>
</evidence>
<dbReference type="FunFam" id="3.30.200.20:FF:000116">
    <property type="entry name" value="Non-specific serine/threonine protein kinase"/>
    <property type="match status" value="1"/>
</dbReference>
<dbReference type="GeneID" id="28844395"/>
<feature type="compositionally biased region" description="Polar residues" evidence="11">
    <location>
        <begin position="1"/>
        <end position="12"/>
    </location>
</feature>
<evidence type="ECO:0000256" key="8">
    <source>
        <dbReference type="ARBA" id="ARBA00047899"/>
    </source>
</evidence>
<dbReference type="SMART" id="SM00239">
    <property type="entry name" value="C2"/>
    <property type="match status" value="1"/>
</dbReference>
<dbReference type="GO" id="GO:0034599">
    <property type="term" value="P:cellular response to oxidative stress"/>
    <property type="evidence" value="ECO:0007669"/>
    <property type="project" value="EnsemblFungi"/>
</dbReference>
<dbReference type="Gene3D" id="2.60.40.150">
    <property type="entry name" value="C2 domain"/>
    <property type="match status" value="1"/>
</dbReference>
<feature type="compositionally biased region" description="Polar residues" evidence="11">
    <location>
        <begin position="386"/>
        <end position="408"/>
    </location>
</feature>
<dbReference type="InterPro" id="IPR035892">
    <property type="entry name" value="C2_domain_sf"/>
</dbReference>
<dbReference type="EMBL" id="LSBJ02000001">
    <property type="protein sequence ID" value="OAQ72379.1"/>
    <property type="molecule type" value="Genomic_DNA"/>
</dbReference>
<dbReference type="GO" id="GO:0000785">
    <property type="term" value="C:chromatin"/>
    <property type="evidence" value="ECO:0007669"/>
    <property type="project" value="EnsemblFungi"/>
</dbReference>
<dbReference type="KEGG" id="pchm:VFPPC_00371"/>
<dbReference type="PROSITE" id="PS51285">
    <property type="entry name" value="AGC_KINASE_CTER"/>
    <property type="match status" value="1"/>
</dbReference>
<feature type="compositionally biased region" description="Low complexity" evidence="11">
    <location>
        <begin position="62"/>
        <end position="81"/>
    </location>
</feature>
<keyword evidence="3" id="KW-0597">Phosphoprotein</keyword>
<dbReference type="PROSITE" id="PS50011">
    <property type="entry name" value="PROTEIN_KINASE_DOM"/>
    <property type="match status" value="1"/>
</dbReference>
<keyword evidence="5 10" id="KW-0547">Nucleotide-binding</keyword>
<feature type="domain" description="C2" evidence="12">
    <location>
        <begin position="296"/>
        <end position="463"/>
    </location>
</feature>
<feature type="compositionally biased region" description="Polar residues" evidence="11">
    <location>
        <begin position="49"/>
        <end position="61"/>
    </location>
</feature>
<comment type="catalytic activity">
    <reaction evidence="8">
        <text>L-threonyl-[protein] + ATP = O-phospho-L-threonyl-[protein] + ADP + H(+)</text>
        <dbReference type="Rhea" id="RHEA:46608"/>
        <dbReference type="Rhea" id="RHEA-COMP:11060"/>
        <dbReference type="Rhea" id="RHEA-COMP:11605"/>
        <dbReference type="ChEBI" id="CHEBI:15378"/>
        <dbReference type="ChEBI" id="CHEBI:30013"/>
        <dbReference type="ChEBI" id="CHEBI:30616"/>
        <dbReference type="ChEBI" id="CHEBI:61977"/>
        <dbReference type="ChEBI" id="CHEBI:456216"/>
        <dbReference type="EC" id="2.7.11.1"/>
    </reaction>
</comment>
<comment type="catalytic activity">
    <reaction evidence="9">
        <text>L-seryl-[protein] + ATP = O-phospho-L-seryl-[protein] + ADP + H(+)</text>
        <dbReference type="Rhea" id="RHEA:17989"/>
        <dbReference type="Rhea" id="RHEA-COMP:9863"/>
        <dbReference type="Rhea" id="RHEA-COMP:11604"/>
        <dbReference type="ChEBI" id="CHEBI:15378"/>
        <dbReference type="ChEBI" id="CHEBI:29999"/>
        <dbReference type="ChEBI" id="CHEBI:30616"/>
        <dbReference type="ChEBI" id="CHEBI:83421"/>
        <dbReference type="ChEBI" id="CHEBI:456216"/>
        <dbReference type="EC" id="2.7.11.1"/>
    </reaction>
</comment>
<evidence type="ECO:0000256" key="10">
    <source>
        <dbReference type="PROSITE-ProRule" id="PRU10141"/>
    </source>
</evidence>
<dbReference type="GO" id="GO:0005634">
    <property type="term" value="C:nucleus"/>
    <property type="evidence" value="ECO:0007669"/>
    <property type="project" value="EnsemblFungi"/>
</dbReference>
<keyword evidence="6 15" id="KW-0418">Kinase</keyword>
<keyword evidence="4" id="KW-0808">Transferase</keyword>
<evidence type="ECO:0000256" key="1">
    <source>
        <dbReference type="ARBA" id="ARBA00012513"/>
    </source>
</evidence>
<protein>
    <recommendedName>
        <fullName evidence="1">non-specific serine/threonine protein kinase</fullName>
        <ecNumber evidence="1">2.7.11.1</ecNumber>
    </recommendedName>
</protein>
<dbReference type="Pfam" id="PF00069">
    <property type="entry name" value="Pkinase"/>
    <property type="match status" value="1"/>
</dbReference>
<dbReference type="InterPro" id="IPR000719">
    <property type="entry name" value="Prot_kinase_dom"/>
</dbReference>
<evidence type="ECO:0000259" key="13">
    <source>
        <dbReference type="PROSITE" id="PS50011"/>
    </source>
</evidence>
<evidence type="ECO:0000256" key="6">
    <source>
        <dbReference type="ARBA" id="ARBA00022777"/>
    </source>
</evidence>
<dbReference type="RefSeq" id="XP_018148462.1">
    <property type="nucleotide sequence ID" value="XM_018280401.1"/>
</dbReference>
<dbReference type="GO" id="GO:0000329">
    <property type="term" value="C:fungal-type vacuole membrane"/>
    <property type="evidence" value="ECO:0007669"/>
    <property type="project" value="EnsemblFungi"/>
</dbReference>
<keyword evidence="16" id="KW-1185">Reference proteome</keyword>
<feature type="region of interest" description="Disordered" evidence="11">
    <location>
        <begin position="1"/>
        <end position="114"/>
    </location>
</feature>
<evidence type="ECO:0000313" key="16">
    <source>
        <dbReference type="Proteomes" id="UP000078397"/>
    </source>
</evidence>
<evidence type="ECO:0000259" key="12">
    <source>
        <dbReference type="PROSITE" id="PS50004"/>
    </source>
</evidence>
<dbReference type="InterPro" id="IPR008271">
    <property type="entry name" value="Ser/Thr_kinase_AS"/>
</dbReference>
<dbReference type="GO" id="GO:0060963">
    <property type="term" value="P:positive regulation of ribosomal protein gene transcription by RNA polymerase II"/>
    <property type="evidence" value="ECO:0007669"/>
    <property type="project" value="EnsemblFungi"/>
</dbReference>
<dbReference type="GO" id="GO:0004674">
    <property type="term" value="F:protein serine/threonine kinase activity"/>
    <property type="evidence" value="ECO:0007669"/>
    <property type="project" value="UniProtKB-KW"/>
</dbReference>
<dbReference type="InterPro" id="IPR000008">
    <property type="entry name" value="C2_dom"/>
</dbReference>
<dbReference type="PROSITE" id="PS50004">
    <property type="entry name" value="C2"/>
    <property type="match status" value="1"/>
</dbReference>
<dbReference type="InterPro" id="IPR000961">
    <property type="entry name" value="AGC-kinase_C"/>
</dbReference>
<dbReference type="InterPro" id="IPR017441">
    <property type="entry name" value="Protein_kinase_ATP_BS"/>
</dbReference>
<dbReference type="Pfam" id="PF00433">
    <property type="entry name" value="Pkinase_C"/>
    <property type="match status" value="1"/>
</dbReference>
<accession>A0A179G5C8</accession>
<dbReference type="GO" id="GO:0032880">
    <property type="term" value="P:regulation of protein localization"/>
    <property type="evidence" value="ECO:0007669"/>
    <property type="project" value="EnsemblFungi"/>
</dbReference>
<feature type="compositionally biased region" description="Low complexity" evidence="11">
    <location>
        <begin position="212"/>
        <end position="238"/>
    </location>
</feature>
<dbReference type="SUPFAM" id="SSF56112">
    <property type="entry name" value="Protein kinase-like (PK-like)"/>
    <property type="match status" value="1"/>
</dbReference>
<dbReference type="SMART" id="SM00133">
    <property type="entry name" value="S_TK_X"/>
    <property type="match status" value="1"/>
</dbReference>
<dbReference type="GO" id="GO:0005524">
    <property type="term" value="F:ATP binding"/>
    <property type="evidence" value="ECO:0007669"/>
    <property type="project" value="UniProtKB-UniRule"/>
</dbReference>
<dbReference type="CDD" id="cd05586">
    <property type="entry name" value="STKc_Sck1_like"/>
    <property type="match status" value="1"/>
</dbReference>
<dbReference type="Gene3D" id="3.30.200.20">
    <property type="entry name" value="Phosphorylase Kinase, domain 1"/>
    <property type="match status" value="1"/>
</dbReference>